<evidence type="ECO:0000259" key="1">
    <source>
        <dbReference type="Pfam" id="PF02627"/>
    </source>
</evidence>
<feature type="domain" description="Carboxymuconolactone decarboxylase-like" evidence="1">
    <location>
        <begin position="6"/>
        <end position="46"/>
    </location>
</feature>
<dbReference type="InterPro" id="IPR003779">
    <property type="entry name" value="CMD-like"/>
</dbReference>
<dbReference type="EMBL" id="UINC01038481">
    <property type="protein sequence ID" value="SVB35560.1"/>
    <property type="molecule type" value="Genomic_DNA"/>
</dbReference>
<reference evidence="2" key="1">
    <citation type="submission" date="2018-05" db="EMBL/GenBank/DDBJ databases">
        <authorList>
            <person name="Lanie J.A."/>
            <person name="Ng W.-L."/>
            <person name="Kazmierczak K.M."/>
            <person name="Andrzejewski T.M."/>
            <person name="Davidsen T.M."/>
            <person name="Wayne K.J."/>
            <person name="Tettelin H."/>
            <person name="Glass J.I."/>
            <person name="Rusch D."/>
            <person name="Podicherti R."/>
            <person name="Tsui H.-C.T."/>
            <person name="Winkler M.E."/>
        </authorList>
    </citation>
    <scope>NUCLEOTIDE SEQUENCE</scope>
</reference>
<dbReference type="AlphaFoldDB" id="A0A382DAV7"/>
<dbReference type="Pfam" id="PF02627">
    <property type="entry name" value="CMD"/>
    <property type="match status" value="1"/>
</dbReference>
<evidence type="ECO:0000313" key="2">
    <source>
        <dbReference type="EMBL" id="SVB35560.1"/>
    </source>
</evidence>
<dbReference type="SUPFAM" id="SSF69118">
    <property type="entry name" value="AhpD-like"/>
    <property type="match status" value="1"/>
</dbReference>
<gene>
    <name evidence="2" type="ORF">METZ01_LOCUS188414</name>
</gene>
<dbReference type="GO" id="GO:0051920">
    <property type="term" value="F:peroxiredoxin activity"/>
    <property type="evidence" value="ECO:0007669"/>
    <property type="project" value="InterPro"/>
</dbReference>
<accession>A0A382DAV7</accession>
<feature type="non-terminal residue" evidence="2">
    <location>
        <position position="1"/>
    </location>
</feature>
<dbReference type="InterPro" id="IPR029032">
    <property type="entry name" value="AhpD-like"/>
</dbReference>
<protein>
    <recommendedName>
        <fullName evidence="1">Carboxymuconolactone decarboxylase-like domain-containing protein</fullName>
    </recommendedName>
</protein>
<sequence>VSSLKPNIMKTLMAHVGSGMFGESDVSRAEREMVAAVVSATNKCQY</sequence>
<name>A0A382DAV7_9ZZZZ</name>
<proteinExistence type="predicted"/>
<organism evidence="2">
    <name type="scientific">marine metagenome</name>
    <dbReference type="NCBI Taxonomy" id="408172"/>
    <lineage>
        <taxon>unclassified sequences</taxon>
        <taxon>metagenomes</taxon>
        <taxon>ecological metagenomes</taxon>
    </lineage>
</organism>
<dbReference type="Gene3D" id="1.20.1290.10">
    <property type="entry name" value="AhpD-like"/>
    <property type="match status" value="1"/>
</dbReference>